<dbReference type="Gene3D" id="3.40.50.300">
    <property type="entry name" value="P-loop containing nucleotide triphosphate hydrolases"/>
    <property type="match status" value="1"/>
</dbReference>
<protein>
    <recommendedName>
        <fullName evidence="3">NACHT domain-containing protein</fullName>
    </recommendedName>
</protein>
<comment type="caution">
    <text evidence="4">The sequence shown here is derived from an EMBL/GenBank/DDBJ whole genome shotgun (WGS) entry which is preliminary data.</text>
</comment>
<dbReference type="InterPro" id="IPR027417">
    <property type="entry name" value="P-loop_NTPase"/>
</dbReference>
<feature type="repeat" description="ANK" evidence="2">
    <location>
        <begin position="1191"/>
        <end position="1223"/>
    </location>
</feature>
<feature type="repeat" description="ANK" evidence="2">
    <location>
        <begin position="996"/>
        <end position="1025"/>
    </location>
</feature>
<feature type="repeat" description="ANK" evidence="2">
    <location>
        <begin position="927"/>
        <end position="959"/>
    </location>
</feature>
<feature type="repeat" description="ANK" evidence="2">
    <location>
        <begin position="960"/>
        <end position="992"/>
    </location>
</feature>
<evidence type="ECO:0000256" key="1">
    <source>
        <dbReference type="ARBA" id="ARBA00022737"/>
    </source>
</evidence>
<feature type="domain" description="NACHT" evidence="3">
    <location>
        <begin position="388"/>
        <end position="541"/>
    </location>
</feature>
<dbReference type="InterPro" id="IPR007111">
    <property type="entry name" value="NACHT_NTPase"/>
</dbReference>
<keyword evidence="1" id="KW-0677">Repeat</keyword>
<name>A0ABR3GAT2_9PEZI</name>
<sequence length="1248" mass="137840">MCFPRNKTRANHHLPRKSRFFSASAWKETFSRTPAPSWAPSASLSANLSALQPVSLAGASVGFQPVSQTAAPSLRATAAVAGSVSTPTVNPILVTPDSLSLWEKAIQGLAEADRKEFDVTEPDPLKCLNAVLKATEDVKDACYQKMWKFQWRGEEVILRDVAEKTIVWVNKFKAMGNMISQCDPVHLAIPWAPIKYIMEITAKDSEKYGSMIIGIEMVTNLIGRCAIYEELYPGSTRVKDELVSLYAKMLTYLITAKRFYSLSTAVRTAEGILDGTEHLDELQRIDEQVQRVCRETDIGEAQAQIGRHAELKALIDEYRMPIVRIENNLQVLRDGLDDTKRDKICAWISNIPHSRYHRAATAGRKQGTCQWLLQTPKFEAWQMTSASSFLWLRGDPGTGKTKLTSMVVDRVRENQEIPGNDEALAYFYCKQGEPRLSEPEAILRSLARQLSSKVTRPGLHQPSITAFEKGNTKSSFDDGLGTEQCIGLILELVDLNLQTTIVIDALDECNTDTRHDLFRALRTIVKKSASLVKIFLSSRNDDDIEVEFNREPNISIEATDNSTDIELYVRTEVQRCIEEKRLLRGGVDDTLKELVISSLMKTAGGMFLWVELQIKAICKVRLADEVRNMLDHLPRTLFATFEEIYRRIQSQEGKSPHIAKTVLMWVLCASRPLSSSELGFMISRSFGIELTMYDILPMCHNLVKIDEALDVVRFFHLSVTDFLANEPWFTVLEANTMASEFCLTILSNPDDFRYIGEYVVLEWPIHLQRCRCQNINHPIWQMLKAFFGCFGNPSKEYCGWRSEVLLREGPVVIWRPNEYLMDWIFLMDEETLPPVTAAHFGFFEELRDLWEQTTWDINVRGRSGESIVYIAIKHPPGVQMLLDMGANVNAEGGLHGYALQAAAEGGCEEVVHILLDRGADVNAKGGHYGYALNAAASKGHRTLVEILLNNGANVNAEGGYDGFALQGAAARGDATVFQILLDRGADINAQGGMYGNALQAAAANGHQSVLNTLLDMGADADTQGGYYGNALQAAAQGGYEKLVQILLDKGVNASAQGGFYGNALQAAAQGGYERLVQTFLDKGADVNELGGYYETAIQGAARDGHEKVFQILLDKGADTNTQGGAFGNALQAAAASGHKILVQTLLDRGADVNSQGGAFSNALRAAAFWGHENIVQILLDKGAGVNGPGAPDDNPLLTAARKGFDKVVRILLDNGADRRYIRDALLLATEYGHTIVVQTLLDYGVSLD</sequence>
<evidence type="ECO:0000259" key="3">
    <source>
        <dbReference type="PROSITE" id="PS50837"/>
    </source>
</evidence>
<dbReference type="PROSITE" id="PS50297">
    <property type="entry name" value="ANK_REP_REGION"/>
    <property type="match status" value="6"/>
</dbReference>
<dbReference type="InterPro" id="IPR054471">
    <property type="entry name" value="GPIID_WHD"/>
</dbReference>
<dbReference type="EMBL" id="JBBBZM010000150">
    <property type="protein sequence ID" value="KAL0632802.1"/>
    <property type="molecule type" value="Genomic_DNA"/>
</dbReference>
<dbReference type="Pfam" id="PF22939">
    <property type="entry name" value="WHD_GPIID"/>
    <property type="match status" value="1"/>
</dbReference>
<dbReference type="PROSITE" id="PS50837">
    <property type="entry name" value="NACHT"/>
    <property type="match status" value="1"/>
</dbReference>
<keyword evidence="5" id="KW-1185">Reference proteome</keyword>
<keyword evidence="2" id="KW-0040">ANK repeat</keyword>
<dbReference type="SMART" id="SM00248">
    <property type="entry name" value="ANK"/>
    <property type="match status" value="11"/>
</dbReference>
<dbReference type="SUPFAM" id="SSF48403">
    <property type="entry name" value="Ankyrin repeat"/>
    <property type="match status" value="1"/>
</dbReference>
<proteinExistence type="predicted"/>
<dbReference type="PANTHER" id="PTHR10039:SF16">
    <property type="entry name" value="GPI INOSITOL-DEACYLASE"/>
    <property type="match status" value="1"/>
</dbReference>
<dbReference type="InterPro" id="IPR056125">
    <property type="entry name" value="DUF7708"/>
</dbReference>
<feature type="repeat" description="ANK" evidence="2">
    <location>
        <begin position="1092"/>
        <end position="1124"/>
    </location>
</feature>
<evidence type="ECO:0000256" key="2">
    <source>
        <dbReference type="PROSITE-ProRule" id="PRU00023"/>
    </source>
</evidence>
<organism evidence="4 5">
    <name type="scientific">Discina gigas</name>
    <dbReference type="NCBI Taxonomy" id="1032678"/>
    <lineage>
        <taxon>Eukaryota</taxon>
        <taxon>Fungi</taxon>
        <taxon>Dikarya</taxon>
        <taxon>Ascomycota</taxon>
        <taxon>Pezizomycotina</taxon>
        <taxon>Pezizomycetes</taxon>
        <taxon>Pezizales</taxon>
        <taxon>Discinaceae</taxon>
        <taxon>Discina</taxon>
    </lineage>
</organism>
<feature type="repeat" description="ANK" evidence="2">
    <location>
        <begin position="898"/>
        <end position="926"/>
    </location>
</feature>
<dbReference type="Gene3D" id="1.25.40.20">
    <property type="entry name" value="Ankyrin repeat-containing domain"/>
    <property type="match status" value="2"/>
</dbReference>
<reference evidence="4 5" key="1">
    <citation type="submission" date="2024-02" db="EMBL/GenBank/DDBJ databases">
        <title>Discinaceae phylogenomics.</title>
        <authorList>
            <person name="Dirks A.C."/>
            <person name="James T.Y."/>
        </authorList>
    </citation>
    <scope>NUCLEOTIDE SEQUENCE [LARGE SCALE GENOMIC DNA]</scope>
    <source>
        <strain evidence="4 5">ACD0624</strain>
    </source>
</reference>
<dbReference type="Proteomes" id="UP001447188">
    <property type="component" value="Unassembled WGS sequence"/>
</dbReference>
<dbReference type="PANTHER" id="PTHR10039">
    <property type="entry name" value="AMELOGENIN"/>
    <property type="match status" value="1"/>
</dbReference>
<accession>A0ABR3GAT2</accession>
<evidence type="ECO:0000313" key="4">
    <source>
        <dbReference type="EMBL" id="KAL0632802.1"/>
    </source>
</evidence>
<gene>
    <name evidence="4" type="ORF">Q9L58_008318</name>
</gene>
<evidence type="ECO:0000313" key="5">
    <source>
        <dbReference type="Proteomes" id="UP001447188"/>
    </source>
</evidence>
<dbReference type="Pfam" id="PF24883">
    <property type="entry name" value="NPHP3_N"/>
    <property type="match status" value="1"/>
</dbReference>
<feature type="repeat" description="ANK" evidence="2">
    <location>
        <begin position="1128"/>
        <end position="1157"/>
    </location>
</feature>
<dbReference type="InterPro" id="IPR036770">
    <property type="entry name" value="Ankyrin_rpt-contain_sf"/>
</dbReference>
<dbReference type="Pfam" id="PF12796">
    <property type="entry name" value="Ank_2"/>
    <property type="match status" value="3"/>
</dbReference>
<dbReference type="InterPro" id="IPR002110">
    <property type="entry name" value="Ankyrin_rpt"/>
</dbReference>
<dbReference type="PROSITE" id="PS50088">
    <property type="entry name" value="ANK_REPEAT"/>
    <property type="match status" value="7"/>
</dbReference>
<dbReference type="InterPro" id="IPR056884">
    <property type="entry name" value="NPHP3-like_N"/>
</dbReference>
<dbReference type="Pfam" id="PF24809">
    <property type="entry name" value="DUF7708"/>
    <property type="match status" value="1"/>
</dbReference>